<evidence type="ECO:0000256" key="1">
    <source>
        <dbReference type="SAM" id="MobiDB-lite"/>
    </source>
</evidence>
<feature type="compositionally biased region" description="Polar residues" evidence="1">
    <location>
        <begin position="116"/>
        <end position="130"/>
    </location>
</feature>
<accession>F0W228</accession>
<sequence>MGTVAGCCRRYCGCHRELDKKKEIDSQTMWFDHDCTPLMHARYDEDQQPLCTKEFHAALVASKGSSAYPNSQNDTRAPVTSPSMKTTREIRSGVDSSRAFNTHAKAALATRKDEPSIQSRPSPKGSSPRQIQRYGRKHYRAEKH</sequence>
<gene>
    <name evidence="2" type="primary">AlNc14C8G1101</name>
    <name evidence="2" type="ORF">ALNC14_012500</name>
</gene>
<feature type="compositionally biased region" description="Basic residues" evidence="1">
    <location>
        <begin position="134"/>
        <end position="144"/>
    </location>
</feature>
<reference evidence="2" key="1">
    <citation type="journal article" date="2011" name="PLoS Biol.">
        <title>Gene gain and loss during evolution of obligate parasitism in the white rust pathogen of Arabidopsis thaliana.</title>
        <authorList>
            <person name="Kemen E."/>
            <person name="Gardiner A."/>
            <person name="Schultz-Larsen T."/>
            <person name="Kemen A.C."/>
            <person name="Balmuth A.L."/>
            <person name="Robert-Seilaniantz A."/>
            <person name="Bailey K."/>
            <person name="Holub E."/>
            <person name="Studholme D.J."/>
            <person name="Maclean D."/>
            <person name="Jones J.D."/>
        </authorList>
    </citation>
    <scope>NUCLEOTIDE SEQUENCE</scope>
</reference>
<dbReference type="HOGENOM" id="CLU_1800036_0_0_1"/>
<dbReference type="AlphaFoldDB" id="F0W228"/>
<organism evidence="2">
    <name type="scientific">Albugo laibachii Nc14</name>
    <dbReference type="NCBI Taxonomy" id="890382"/>
    <lineage>
        <taxon>Eukaryota</taxon>
        <taxon>Sar</taxon>
        <taxon>Stramenopiles</taxon>
        <taxon>Oomycota</taxon>
        <taxon>Peronosporomycetes</taxon>
        <taxon>Albuginales</taxon>
        <taxon>Albuginaceae</taxon>
        <taxon>Albugo</taxon>
    </lineage>
</organism>
<reference evidence="2" key="2">
    <citation type="submission" date="2011-02" db="EMBL/GenBank/DDBJ databases">
        <authorList>
            <person name="MacLean D."/>
        </authorList>
    </citation>
    <scope>NUCLEOTIDE SEQUENCE</scope>
</reference>
<evidence type="ECO:0000313" key="2">
    <source>
        <dbReference type="EMBL" id="CCA15107.1"/>
    </source>
</evidence>
<name>F0W228_9STRA</name>
<protein>
    <submittedName>
        <fullName evidence="2">AlNc14C8G1101 protein</fullName>
    </submittedName>
</protein>
<feature type="region of interest" description="Disordered" evidence="1">
    <location>
        <begin position="63"/>
        <end position="144"/>
    </location>
</feature>
<proteinExistence type="predicted"/>
<dbReference type="EMBL" id="FR824053">
    <property type="protein sequence ID" value="CCA15107.1"/>
    <property type="molecule type" value="Genomic_DNA"/>
</dbReference>
<feature type="compositionally biased region" description="Polar residues" evidence="1">
    <location>
        <begin position="63"/>
        <end position="85"/>
    </location>
</feature>